<evidence type="ECO:0000256" key="5">
    <source>
        <dbReference type="ARBA" id="ARBA00022692"/>
    </source>
</evidence>
<dbReference type="InterPro" id="IPR022357">
    <property type="entry name" value="MIP_CS"/>
</dbReference>
<dbReference type="InterPro" id="IPR034294">
    <property type="entry name" value="Aquaporin_transptr"/>
</dbReference>
<sequence length="245" mass="26379">MDTTQFRNKTAIRAYIAEFLGTMFLLFAGVGTACSSAYASRSHVRDDSFMATDMATDMVTNMAINIAFDPDLPMVLTIAFAFGMAFMVLVYGTTHISGGHLNPAITLSMVIFREIDPLRGVLYIVSQVLGASVGVLLVHLMWPSAVSATVGLSANAVIPALSLAQAFFLEFFGTALLCFTFFNTSVDPHGINFNTNLAPLAIGFSVFLAHVVLIPLTGCGINPARTFGAALISGNWNHHWLFWIA</sequence>
<keyword evidence="3 8" id="KW-0813">Transport</keyword>
<dbReference type="InterPro" id="IPR000425">
    <property type="entry name" value="MIP"/>
</dbReference>
<evidence type="ECO:0000256" key="4">
    <source>
        <dbReference type="ARBA" id="ARBA00022475"/>
    </source>
</evidence>
<dbReference type="Gene3D" id="1.20.1080.10">
    <property type="entry name" value="Glycerol uptake facilitator protein"/>
    <property type="match status" value="1"/>
</dbReference>
<evidence type="ECO:0000256" key="6">
    <source>
        <dbReference type="ARBA" id="ARBA00022989"/>
    </source>
</evidence>
<evidence type="ECO:0000256" key="3">
    <source>
        <dbReference type="ARBA" id="ARBA00022448"/>
    </source>
</evidence>
<dbReference type="Proteomes" id="UP000054560">
    <property type="component" value="Unassembled WGS sequence"/>
</dbReference>
<comment type="subcellular location">
    <subcellularLocation>
        <location evidence="1">Cell membrane</location>
        <topology evidence="1">Multi-pass membrane protein</topology>
    </subcellularLocation>
</comment>
<evidence type="ECO:0000313" key="11">
    <source>
        <dbReference type="Proteomes" id="UP000054560"/>
    </source>
</evidence>
<evidence type="ECO:0000256" key="7">
    <source>
        <dbReference type="ARBA" id="ARBA00023136"/>
    </source>
</evidence>
<dbReference type="STRING" id="667725.A0A0L0FD17"/>
<feature type="transmembrane region" description="Helical" evidence="9">
    <location>
        <begin position="121"/>
        <end position="142"/>
    </location>
</feature>
<dbReference type="NCBIfam" id="TIGR00861">
    <property type="entry name" value="MIP"/>
    <property type="match status" value="1"/>
</dbReference>
<dbReference type="GO" id="GO:0005886">
    <property type="term" value="C:plasma membrane"/>
    <property type="evidence" value="ECO:0007669"/>
    <property type="project" value="UniProtKB-SubCell"/>
</dbReference>
<dbReference type="InterPro" id="IPR023271">
    <property type="entry name" value="Aquaporin-like"/>
</dbReference>
<evidence type="ECO:0000313" key="10">
    <source>
        <dbReference type="EMBL" id="KNC74659.1"/>
    </source>
</evidence>
<reference evidence="10 11" key="1">
    <citation type="submission" date="2011-02" db="EMBL/GenBank/DDBJ databases">
        <title>The Genome Sequence of Sphaeroforma arctica JP610.</title>
        <authorList>
            <consortium name="The Broad Institute Genome Sequencing Platform"/>
            <person name="Russ C."/>
            <person name="Cuomo C."/>
            <person name="Young S.K."/>
            <person name="Zeng Q."/>
            <person name="Gargeya S."/>
            <person name="Alvarado L."/>
            <person name="Berlin A."/>
            <person name="Chapman S.B."/>
            <person name="Chen Z."/>
            <person name="Freedman E."/>
            <person name="Gellesch M."/>
            <person name="Goldberg J."/>
            <person name="Griggs A."/>
            <person name="Gujja S."/>
            <person name="Heilman E."/>
            <person name="Heiman D."/>
            <person name="Howarth C."/>
            <person name="Mehta T."/>
            <person name="Neiman D."/>
            <person name="Pearson M."/>
            <person name="Roberts A."/>
            <person name="Saif S."/>
            <person name="Shea T."/>
            <person name="Shenoy N."/>
            <person name="Sisk P."/>
            <person name="Stolte C."/>
            <person name="Sykes S."/>
            <person name="White J."/>
            <person name="Yandava C."/>
            <person name="Burger G."/>
            <person name="Gray M.W."/>
            <person name="Holland P.W.H."/>
            <person name="King N."/>
            <person name="Lang F.B.F."/>
            <person name="Roger A.J."/>
            <person name="Ruiz-Trillo I."/>
            <person name="Haas B."/>
            <person name="Nusbaum C."/>
            <person name="Birren B."/>
        </authorList>
    </citation>
    <scope>NUCLEOTIDE SEQUENCE [LARGE SCALE GENOMIC DNA]</scope>
    <source>
        <strain evidence="10 11">JP610</strain>
    </source>
</reference>
<dbReference type="Pfam" id="PF00230">
    <property type="entry name" value="MIP"/>
    <property type="match status" value="1"/>
</dbReference>
<accession>A0A0L0FD17</accession>
<evidence type="ECO:0000256" key="2">
    <source>
        <dbReference type="ARBA" id="ARBA00006175"/>
    </source>
</evidence>
<dbReference type="GO" id="GO:0015250">
    <property type="term" value="F:water channel activity"/>
    <property type="evidence" value="ECO:0007669"/>
    <property type="project" value="TreeGrafter"/>
</dbReference>
<feature type="transmembrane region" description="Helical" evidence="9">
    <location>
        <begin position="12"/>
        <end position="39"/>
    </location>
</feature>
<dbReference type="AlphaFoldDB" id="A0A0L0FD17"/>
<evidence type="ECO:0000256" key="8">
    <source>
        <dbReference type="RuleBase" id="RU000477"/>
    </source>
</evidence>
<feature type="non-terminal residue" evidence="10">
    <location>
        <position position="245"/>
    </location>
</feature>
<dbReference type="PANTHER" id="PTHR19139">
    <property type="entry name" value="AQUAPORIN TRANSPORTER"/>
    <property type="match status" value="1"/>
</dbReference>
<feature type="transmembrane region" description="Helical" evidence="9">
    <location>
        <begin position="72"/>
        <end position="92"/>
    </location>
</feature>
<dbReference type="PRINTS" id="PR00783">
    <property type="entry name" value="MINTRINSICP"/>
</dbReference>
<proteinExistence type="inferred from homology"/>
<protein>
    <recommendedName>
        <fullName evidence="12">Aquaporin</fullName>
    </recommendedName>
</protein>
<dbReference type="eggNOG" id="KOG0223">
    <property type="taxonomic scope" value="Eukaryota"/>
</dbReference>
<organism evidence="10 11">
    <name type="scientific">Sphaeroforma arctica JP610</name>
    <dbReference type="NCBI Taxonomy" id="667725"/>
    <lineage>
        <taxon>Eukaryota</taxon>
        <taxon>Ichthyosporea</taxon>
        <taxon>Ichthyophonida</taxon>
        <taxon>Sphaeroforma</taxon>
    </lineage>
</organism>
<dbReference type="PROSITE" id="PS00221">
    <property type="entry name" value="MIP"/>
    <property type="match status" value="1"/>
</dbReference>
<dbReference type="RefSeq" id="XP_014148561.1">
    <property type="nucleotide sequence ID" value="XM_014293086.1"/>
</dbReference>
<gene>
    <name evidence="10" type="ORF">SARC_12801</name>
</gene>
<feature type="transmembrane region" description="Helical" evidence="9">
    <location>
        <begin position="162"/>
        <end position="184"/>
    </location>
</feature>
<dbReference type="PROSITE" id="PS51257">
    <property type="entry name" value="PROKAR_LIPOPROTEIN"/>
    <property type="match status" value="1"/>
</dbReference>
<keyword evidence="5 8" id="KW-0812">Transmembrane</keyword>
<dbReference type="EMBL" id="KQ244192">
    <property type="protein sequence ID" value="KNC74659.1"/>
    <property type="molecule type" value="Genomic_DNA"/>
</dbReference>
<keyword evidence="7 9" id="KW-0472">Membrane</keyword>
<keyword evidence="6 9" id="KW-1133">Transmembrane helix</keyword>
<dbReference type="SUPFAM" id="SSF81338">
    <property type="entry name" value="Aquaporin-like"/>
    <property type="match status" value="1"/>
</dbReference>
<keyword evidence="11" id="KW-1185">Reference proteome</keyword>
<evidence type="ECO:0000256" key="9">
    <source>
        <dbReference type="SAM" id="Phobius"/>
    </source>
</evidence>
<dbReference type="OrthoDB" id="204128at2759"/>
<keyword evidence="4" id="KW-1003">Cell membrane</keyword>
<feature type="transmembrane region" description="Helical" evidence="9">
    <location>
        <begin position="196"/>
        <end position="216"/>
    </location>
</feature>
<evidence type="ECO:0000256" key="1">
    <source>
        <dbReference type="ARBA" id="ARBA00004651"/>
    </source>
</evidence>
<evidence type="ECO:0008006" key="12">
    <source>
        <dbReference type="Google" id="ProtNLM"/>
    </source>
</evidence>
<dbReference type="GeneID" id="25913305"/>
<comment type="similarity">
    <text evidence="2 8">Belongs to the MIP/aquaporin (TC 1.A.8) family.</text>
</comment>
<dbReference type="PANTHER" id="PTHR19139:SF199">
    <property type="entry name" value="MIP17260P"/>
    <property type="match status" value="1"/>
</dbReference>
<name>A0A0L0FD17_9EUKA</name>